<dbReference type="Pfam" id="PF00512">
    <property type="entry name" value="HisKA"/>
    <property type="match status" value="1"/>
</dbReference>
<keyword evidence="10" id="KW-1185">Reference proteome</keyword>
<dbReference type="SMART" id="SM00387">
    <property type="entry name" value="HATPase_c"/>
    <property type="match status" value="1"/>
</dbReference>
<dbReference type="KEGG" id="ssin:G7078_00240"/>
<evidence type="ECO:0000256" key="6">
    <source>
        <dbReference type="ARBA" id="ARBA00023012"/>
    </source>
</evidence>
<reference evidence="9 10" key="1">
    <citation type="submission" date="2020-03" db="EMBL/GenBank/DDBJ databases">
        <title>Sphingomonas sp. nov., isolated from fish.</title>
        <authorList>
            <person name="Hyun D.-W."/>
            <person name="Bae J.-W."/>
        </authorList>
    </citation>
    <scope>NUCLEOTIDE SEQUENCE [LARGE SCALE GENOMIC DNA]</scope>
    <source>
        <strain evidence="9 10">HDW15C</strain>
    </source>
</reference>
<dbReference type="EC" id="2.7.13.3" evidence="2"/>
<dbReference type="InterPro" id="IPR005467">
    <property type="entry name" value="His_kinase_dom"/>
</dbReference>
<dbReference type="GO" id="GO:0004721">
    <property type="term" value="F:phosphoprotein phosphatase activity"/>
    <property type="evidence" value="ECO:0007669"/>
    <property type="project" value="TreeGrafter"/>
</dbReference>
<dbReference type="Gene3D" id="1.10.287.130">
    <property type="match status" value="1"/>
</dbReference>
<dbReference type="InterPro" id="IPR004358">
    <property type="entry name" value="Sig_transdc_His_kin-like_C"/>
</dbReference>
<dbReference type="CDD" id="cd00075">
    <property type="entry name" value="HATPase"/>
    <property type="match status" value="1"/>
</dbReference>
<name>A0A6G7ZKC9_9SPHN</name>
<dbReference type="InterPro" id="IPR003594">
    <property type="entry name" value="HATPase_dom"/>
</dbReference>
<dbReference type="SMART" id="SM00388">
    <property type="entry name" value="HisKA"/>
    <property type="match status" value="1"/>
</dbReference>
<gene>
    <name evidence="9" type="ORF">G7078_00240</name>
</gene>
<dbReference type="Gene3D" id="3.30.565.10">
    <property type="entry name" value="Histidine kinase-like ATPase, C-terminal domain"/>
    <property type="match status" value="1"/>
</dbReference>
<keyword evidence="5" id="KW-0418">Kinase</keyword>
<feature type="domain" description="Histidine kinase" evidence="8">
    <location>
        <begin position="134"/>
        <end position="353"/>
    </location>
</feature>
<dbReference type="InterPro" id="IPR003661">
    <property type="entry name" value="HisK_dim/P_dom"/>
</dbReference>
<dbReference type="GO" id="GO:0005886">
    <property type="term" value="C:plasma membrane"/>
    <property type="evidence" value="ECO:0007669"/>
    <property type="project" value="TreeGrafter"/>
</dbReference>
<evidence type="ECO:0000313" key="10">
    <source>
        <dbReference type="Proteomes" id="UP000502502"/>
    </source>
</evidence>
<keyword evidence="6" id="KW-0902">Two-component regulatory system</keyword>
<dbReference type="AlphaFoldDB" id="A0A6G7ZKC9"/>
<evidence type="ECO:0000259" key="8">
    <source>
        <dbReference type="PROSITE" id="PS50109"/>
    </source>
</evidence>
<dbReference type="GO" id="GO:0016036">
    <property type="term" value="P:cellular response to phosphate starvation"/>
    <property type="evidence" value="ECO:0007669"/>
    <property type="project" value="TreeGrafter"/>
</dbReference>
<comment type="catalytic activity">
    <reaction evidence="1">
        <text>ATP + protein L-histidine = ADP + protein N-phospho-L-histidine.</text>
        <dbReference type="EC" id="2.7.13.3"/>
    </reaction>
</comment>
<evidence type="ECO:0000256" key="2">
    <source>
        <dbReference type="ARBA" id="ARBA00012438"/>
    </source>
</evidence>
<dbReference type="InterPro" id="IPR036890">
    <property type="entry name" value="HATPase_C_sf"/>
</dbReference>
<dbReference type="SUPFAM" id="SSF55874">
    <property type="entry name" value="ATPase domain of HSP90 chaperone/DNA topoisomerase II/histidine kinase"/>
    <property type="match status" value="1"/>
</dbReference>
<sequence length="355" mass="38106">MELRSITGALIAGSAKSLPMPVVEPSFRSFLDALEDPALLILDRNVQIANPAARALLGAGIEGSDVRIAIRHPEALEFILPGRAGDLDVTGIGAVGRPWTVQLRRIDEGLLFVRLIDRSAAQAAERMRVDFVANASHELRTPLSVIVGYAETIEDGDADPELSAKFGGIVGTEAKRMLRIIEDLMSLSRIEADRFIAPAQQVSVKQLVTASIANCGHLAQSRNCEFRLEAADDLPPIHGDEAQLLQLFENLLNNALRYGCGASAGTVVVTVGRDRSDIVVTVADQGPGIAREHLPRLTERFYRVDAARSRDSGGTGLGLAIVKHIVERHRGTLSIDSQVGEGTSVTVRLPIAPRG</sequence>
<dbReference type="InterPro" id="IPR050351">
    <property type="entry name" value="BphY/WalK/GraS-like"/>
</dbReference>
<keyword evidence="4" id="KW-0808">Transferase</keyword>
<evidence type="ECO:0000256" key="5">
    <source>
        <dbReference type="ARBA" id="ARBA00022777"/>
    </source>
</evidence>
<dbReference type="PRINTS" id="PR00344">
    <property type="entry name" value="BCTRLSENSOR"/>
</dbReference>
<dbReference type="CDD" id="cd00082">
    <property type="entry name" value="HisKA"/>
    <property type="match status" value="1"/>
</dbReference>
<dbReference type="FunFam" id="3.30.565.10:FF:000006">
    <property type="entry name" value="Sensor histidine kinase WalK"/>
    <property type="match status" value="1"/>
</dbReference>
<dbReference type="InterPro" id="IPR036097">
    <property type="entry name" value="HisK_dim/P_sf"/>
</dbReference>
<evidence type="ECO:0000256" key="7">
    <source>
        <dbReference type="ARBA" id="ARBA00023136"/>
    </source>
</evidence>
<evidence type="ECO:0000313" key="9">
    <source>
        <dbReference type="EMBL" id="QIL01375.1"/>
    </source>
</evidence>
<dbReference type="SUPFAM" id="SSF47384">
    <property type="entry name" value="Homodimeric domain of signal transducing histidine kinase"/>
    <property type="match status" value="1"/>
</dbReference>
<keyword evidence="3" id="KW-0597">Phosphoprotein</keyword>
<dbReference type="PANTHER" id="PTHR45453:SF1">
    <property type="entry name" value="PHOSPHATE REGULON SENSOR PROTEIN PHOR"/>
    <property type="match status" value="1"/>
</dbReference>
<dbReference type="Pfam" id="PF02518">
    <property type="entry name" value="HATPase_c"/>
    <property type="match status" value="1"/>
</dbReference>
<protein>
    <recommendedName>
        <fullName evidence="2">histidine kinase</fullName>
        <ecNumber evidence="2">2.7.13.3</ecNumber>
    </recommendedName>
</protein>
<evidence type="ECO:0000256" key="3">
    <source>
        <dbReference type="ARBA" id="ARBA00022553"/>
    </source>
</evidence>
<dbReference type="PROSITE" id="PS50109">
    <property type="entry name" value="HIS_KIN"/>
    <property type="match status" value="1"/>
</dbReference>
<evidence type="ECO:0000256" key="1">
    <source>
        <dbReference type="ARBA" id="ARBA00000085"/>
    </source>
</evidence>
<organism evidence="9 10">
    <name type="scientific">Sphingomonas sinipercae</name>
    <dbReference type="NCBI Taxonomy" id="2714944"/>
    <lineage>
        <taxon>Bacteria</taxon>
        <taxon>Pseudomonadati</taxon>
        <taxon>Pseudomonadota</taxon>
        <taxon>Alphaproteobacteria</taxon>
        <taxon>Sphingomonadales</taxon>
        <taxon>Sphingomonadaceae</taxon>
        <taxon>Sphingomonas</taxon>
    </lineage>
</organism>
<evidence type="ECO:0000256" key="4">
    <source>
        <dbReference type="ARBA" id="ARBA00022679"/>
    </source>
</evidence>
<dbReference type="GO" id="GO:0000155">
    <property type="term" value="F:phosphorelay sensor kinase activity"/>
    <property type="evidence" value="ECO:0007669"/>
    <property type="project" value="InterPro"/>
</dbReference>
<proteinExistence type="predicted"/>
<keyword evidence="7" id="KW-0472">Membrane</keyword>
<accession>A0A6G7ZKC9</accession>
<dbReference type="RefSeq" id="WP_166091812.1">
    <property type="nucleotide sequence ID" value="NZ_CP049871.1"/>
</dbReference>
<dbReference type="EMBL" id="CP049871">
    <property type="protein sequence ID" value="QIL01375.1"/>
    <property type="molecule type" value="Genomic_DNA"/>
</dbReference>
<dbReference type="FunFam" id="1.10.287.130:FF:000001">
    <property type="entry name" value="Two-component sensor histidine kinase"/>
    <property type="match status" value="1"/>
</dbReference>
<dbReference type="PANTHER" id="PTHR45453">
    <property type="entry name" value="PHOSPHATE REGULON SENSOR PROTEIN PHOR"/>
    <property type="match status" value="1"/>
</dbReference>
<dbReference type="Proteomes" id="UP000502502">
    <property type="component" value="Chromosome"/>
</dbReference>